<dbReference type="SUPFAM" id="SSF53756">
    <property type="entry name" value="UDP-Glycosyltransferase/glycogen phosphorylase"/>
    <property type="match status" value="2"/>
</dbReference>
<protein>
    <recommendedName>
        <fullName evidence="2">Glycosyl transferase family 1 domain-containing protein</fullName>
    </recommendedName>
</protein>
<dbReference type="RefSeq" id="WP_284258138.1">
    <property type="nucleotide sequence ID" value="NZ_BSOS01000065.1"/>
</dbReference>
<evidence type="ECO:0000256" key="1">
    <source>
        <dbReference type="ARBA" id="ARBA00022679"/>
    </source>
</evidence>
<dbReference type="Pfam" id="PF13692">
    <property type="entry name" value="Glyco_trans_1_4"/>
    <property type="match status" value="1"/>
</dbReference>
<dbReference type="Pfam" id="PF00534">
    <property type="entry name" value="Glycos_transf_1"/>
    <property type="match status" value="1"/>
</dbReference>
<organism evidence="3 4">
    <name type="scientific">Acidocella aquatica</name>
    <dbReference type="NCBI Taxonomy" id="1922313"/>
    <lineage>
        <taxon>Bacteria</taxon>
        <taxon>Pseudomonadati</taxon>
        <taxon>Pseudomonadota</taxon>
        <taxon>Alphaproteobacteria</taxon>
        <taxon>Acetobacterales</taxon>
        <taxon>Acidocellaceae</taxon>
        <taxon>Acidocella</taxon>
    </lineage>
</organism>
<keyword evidence="4" id="KW-1185">Reference proteome</keyword>
<dbReference type="InterPro" id="IPR001296">
    <property type="entry name" value="Glyco_trans_1"/>
</dbReference>
<keyword evidence="1" id="KW-0808">Transferase</keyword>
<proteinExistence type="predicted"/>
<accession>A0ABQ6A6C3</accession>
<dbReference type="Proteomes" id="UP001156641">
    <property type="component" value="Unassembled WGS sequence"/>
</dbReference>
<gene>
    <name evidence="3" type="ORF">GCM10010909_20870</name>
</gene>
<reference evidence="4" key="1">
    <citation type="journal article" date="2019" name="Int. J. Syst. Evol. Microbiol.">
        <title>The Global Catalogue of Microorganisms (GCM) 10K type strain sequencing project: providing services to taxonomists for standard genome sequencing and annotation.</title>
        <authorList>
            <consortium name="The Broad Institute Genomics Platform"/>
            <consortium name="The Broad Institute Genome Sequencing Center for Infectious Disease"/>
            <person name="Wu L."/>
            <person name="Ma J."/>
        </authorList>
    </citation>
    <scope>NUCLEOTIDE SEQUENCE [LARGE SCALE GENOMIC DNA]</scope>
    <source>
        <strain evidence="4">NBRC 112502</strain>
    </source>
</reference>
<dbReference type="PANTHER" id="PTHR46401">
    <property type="entry name" value="GLYCOSYLTRANSFERASE WBBK-RELATED"/>
    <property type="match status" value="1"/>
</dbReference>
<dbReference type="EMBL" id="BSOS01000065">
    <property type="protein sequence ID" value="GLR67406.1"/>
    <property type="molecule type" value="Genomic_DNA"/>
</dbReference>
<dbReference type="PANTHER" id="PTHR46401:SF2">
    <property type="entry name" value="GLYCOSYLTRANSFERASE WBBK-RELATED"/>
    <property type="match status" value="1"/>
</dbReference>
<sequence length="715" mass="76375">MPPRLIIDMRCLQDRNYSERGIGNHARNLIAHAPEPFIGLFTPALPPLPADMAARAAVLSPHAYLPDLPPGAVLLNPSPMSPDQHFLARLLHEPGITKAVCVHDFIPYDDQANYLTHPLNRLDYFAAMAWLKRYDVFFPNSEDTAERLRALYGPVRAHITGVALPPWAEGITPLPPRHILMVGGDDARKNPELLARAHAASPVLRHIPLVISGNCRAETAARLRAITRVELPGRVSDAQMRALYARALCVVTPSRAEGFSLPVIEAAAAGVPSIASDIAAHRALGVAAGELFAPEDAAGLAGILEALVRGPARRAEIISAQADIWRPFSGQAVAASLWGALPLPAPAILRRGKPRIAMLTPLPPEKSGIAGYSAALARALAPLADVTLISTAQASALAHTAPEYDRVLSVIGNAPLHGEIYDLAVKWGSAVLCHDSRLLGLATRNGPKPAAAWASRELGRSVAPREIIAWSRDEHLREASFLGELARAARPLIFHSPQPVAEVAARFGVAAKHLPFALQRDFAPRTAAARQRARAALGIAADEKLIISLGFITRNKGIPAALQAFAQLQGARLIFVGEPSEDTEAFEKLAAQLGISAKLGFGQSFVPERAYRDYLLAADCALQLREGQPGNISGTLQDCIAAGLPTVASHDLAENIAAPGYVKTVSDRLDPTGIAAALMERLSAHDDTEAERHAYCEAHAMARYAASLLELLELA</sequence>
<evidence type="ECO:0000313" key="4">
    <source>
        <dbReference type="Proteomes" id="UP001156641"/>
    </source>
</evidence>
<feature type="domain" description="Glycosyl transferase family 1" evidence="2">
    <location>
        <begin position="530"/>
        <end position="678"/>
    </location>
</feature>
<dbReference type="Gene3D" id="3.40.50.2000">
    <property type="entry name" value="Glycogen Phosphorylase B"/>
    <property type="match status" value="3"/>
</dbReference>
<comment type="caution">
    <text evidence="3">The sequence shown here is derived from an EMBL/GenBank/DDBJ whole genome shotgun (WGS) entry which is preliminary data.</text>
</comment>
<evidence type="ECO:0000259" key="2">
    <source>
        <dbReference type="Pfam" id="PF00534"/>
    </source>
</evidence>
<evidence type="ECO:0000313" key="3">
    <source>
        <dbReference type="EMBL" id="GLR67406.1"/>
    </source>
</evidence>
<name>A0ABQ6A6C3_9PROT</name>